<dbReference type="Gene3D" id="3.30.420.10">
    <property type="entry name" value="Ribonuclease H-like superfamily/Ribonuclease H"/>
    <property type="match status" value="1"/>
</dbReference>
<gene>
    <name evidence="3" type="primary">AtMg00810_85</name>
    <name evidence="3" type="ORF">CK203_015681</name>
</gene>
<organism evidence="3 4">
    <name type="scientific">Vitis vinifera</name>
    <name type="common">Grape</name>
    <dbReference type="NCBI Taxonomy" id="29760"/>
    <lineage>
        <taxon>Eukaryota</taxon>
        <taxon>Viridiplantae</taxon>
        <taxon>Streptophyta</taxon>
        <taxon>Embryophyta</taxon>
        <taxon>Tracheophyta</taxon>
        <taxon>Spermatophyta</taxon>
        <taxon>Magnoliopsida</taxon>
        <taxon>eudicotyledons</taxon>
        <taxon>Gunneridae</taxon>
        <taxon>Pentapetalae</taxon>
        <taxon>rosids</taxon>
        <taxon>Vitales</taxon>
        <taxon>Vitaceae</taxon>
        <taxon>Viteae</taxon>
        <taxon>Vitis</taxon>
    </lineage>
</organism>
<feature type="region of interest" description="Disordered" evidence="1">
    <location>
        <begin position="167"/>
        <end position="192"/>
    </location>
</feature>
<comment type="caution">
    <text evidence="3">The sequence shown here is derived from an EMBL/GenBank/DDBJ whole genome shotgun (WGS) entry which is preliminary data.</text>
</comment>
<feature type="region of interest" description="Disordered" evidence="1">
    <location>
        <begin position="312"/>
        <end position="337"/>
    </location>
</feature>
<name>A0A438J5C3_VITVI</name>
<dbReference type="SUPFAM" id="SSF53098">
    <property type="entry name" value="Ribonuclease H-like"/>
    <property type="match status" value="1"/>
</dbReference>
<sequence length="632" mass="70708">MAESGDLTQPLIPQTNSIVNDLTTKMTEIVEMYISGKDKLGYINGDFPQPPETDPSFRRWRTENAIVKGWLINSMDPSLIANFIRFPTTKQEDHVYTFLDGLDDRLDKTRSDVLQLKPFPTVEQAYAFVRRGDVRQTVMISGADTTPGAVMASKGIKGSHYHTQLKPGALSLSSGKSNSSSKTKTPSGGMKCTHCGNSIHTRDTCFKLHGKAVMVTCDPSLPLIPQVESPHDPGYSHQEDNWACHGILHETSCSQTPQQNGTAEKKNMHILETTRALLINAHVPNRYWSDAVATAVHLLNLLNVGDNLAHPNDGNDMVEPPRIEAKPVPESSEGKPPYQYSLDIEEQRSKYPIAKYVSTQRLSEPLEAFAHTLSSCQILSSVEEALLDSKWAQAIKEELEALQKNNTWFLSVLPEGRKIMGCKWIFSIKYKADGSIDRYKAKLVAKGYTHKYVNLDWPLHQLDVKNAFLHGDLEEEIFMDIPPGYTATDRNFSIVPKYLAFLRSNSEVGLLECKPVDIPIVQNHKLGEYVDQVPADKQRYQRLVGKLIYLSHARPDIAYVVSVVSQFMHCPSEDHMDVVMRILRYLKSSPGKGLMFSKNGHLNVAGYIDADWAGNITNRKSTLGYFTFVGGN</sequence>
<dbReference type="EMBL" id="QGNW01000062">
    <property type="protein sequence ID" value="RVX04154.1"/>
    <property type="molecule type" value="Genomic_DNA"/>
</dbReference>
<protein>
    <submittedName>
        <fullName evidence="3">Putative mitochondrial protein</fullName>
    </submittedName>
</protein>
<dbReference type="PANTHER" id="PTHR11439:SF467">
    <property type="entry name" value="INTEGRASE CATALYTIC DOMAIN-CONTAINING PROTEIN"/>
    <property type="match status" value="1"/>
</dbReference>
<proteinExistence type="predicted"/>
<accession>A0A438J5C3</accession>
<dbReference type="InterPro" id="IPR012337">
    <property type="entry name" value="RNaseH-like_sf"/>
</dbReference>
<dbReference type="InterPro" id="IPR036397">
    <property type="entry name" value="RNaseH_sf"/>
</dbReference>
<dbReference type="AlphaFoldDB" id="A0A438J5C3"/>
<dbReference type="InterPro" id="IPR013103">
    <property type="entry name" value="RVT_2"/>
</dbReference>
<feature type="domain" description="Reverse transcriptase Ty1/copia-type" evidence="2">
    <location>
        <begin position="454"/>
        <end position="488"/>
    </location>
</feature>
<evidence type="ECO:0000313" key="3">
    <source>
        <dbReference type="EMBL" id="RVX04154.1"/>
    </source>
</evidence>
<reference evidence="3 4" key="1">
    <citation type="journal article" date="2018" name="PLoS Genet.">
        <title>Population sequencing reveals clonal diversity and ancestral inbreeding in the grapevine cultivar Chardonnay.</title>
        <authorList>
            <person name="Roach M.J."/>
            <person name="Johnson D.L."/>
            <person name="Bohlmann J."/>
            <person name="van Vuuren H.J."/>
            <person name="Jones S.J."/>
            <person name="Pretorius I.S."/>
            <person name="Schmidt S.A."/>
            <person name="Borneman A.R."/>
        </authorList>
    </citation>
    <scope>NUCLEOTIDE SEQUENCE [LARGE SCALE GENOMIC DNA]</scope>
    <source>
        <strain evidence="4">cv. Chardonnay</strain>
        <tissue evidence="3">Leaf</tissue>
    </source>
</reference>
<evidence type="ECO:0000259" key="2">
    <source>
        <dbReference type="Pfam" id="PF07727"/>
    </source>
</evidence>
<dbReference type="Pfam" id="PF07727">
    <property type="entry name" value="RVT_2"/>
    <property type="match status" value="1"/>
</dbReference>
<evidence type="ECO:0000313" key="4">
    <source>
        <dbReference type="Proteomes" id="UP000288805"/>
    </source>
</evidence>
<evidence type="ECO:0000256" key="1">
    <source>
        <dbReference type="SAM" id="MobiDB-lite"/>
    </source>
</evidence>
<dbReference type="Proteomes" id="UP000288805">
    <property type="component" value="Unassembled WGS sequence"/>
</dbReference>
<dbReference type="PANTHER" id="PTHR11439">
    <property type="entry name" value="GAG-POL-RELATED RETROTRANSPOSON"/>
    <property type="match status" value="1"/>
</dbReference>
<feature type="compositionally biased region" description="Low complexity" evidence="1">
    <location>
        <begin position="170"/>
        <end position="189"/>
    </location>
</feature>
<dbReference type="GO" id="GO:0003676">
    <property type="term" value="F:nucleic acid binding"/>
    <property type="evidence" value="ECO:0007669"/>
    <property type="project" value="InterPro"/>
</dbReference>